<reference evidence="2" key="1">
    <citation type="submission" date="2007-04" db="EMBL/GenBank/DDBJ databases">
        <authorList>
            <consortium name="The Broad Institute Genome Sequencing Platform"/>
            <person name="Birren B."/>
            <person name="Lander E."/>
            <person name="Galagan J."/>
            <person name="Nusbaum C."/>
            <person name="Devon K."/>
            <person name="Ma L.-J."/>
            <person name="Jaffe D."/>
            <person name="Butler J."/>
            <person name="Alvarez P."/>
            <person name="Gnerre S."/>
            <person name="Grabherr M."/>
            <person name="Kleber M."/>
            <person name="Mauceli E."/>
            <person name="Brockman W."/>
            <person name="MacCallum I.A."/>
            <person name="Young S."/>
            <person name="LaButti K."/>
            <person name="DeCaprio D."/>
            <person name="Crawford M."/>
            <person name="Koehrsen M."/>
            <person name="Engels R."/>
            <person name="Montgomery P."/>
            <person name="Pearson M."/>
            <person name="Howarth C."/>
            <person name="Larson L."/>
            <person name="White J."/>
            <person name="O'Leary S."/>
            <person name="Kodira C."/>
            <person name="Zeng Q."/>
            <person name="Yandava C."/>
            <person name="Alvarado L."/>
            <person name="Kistler C."/>
            <person name="Shim W.-B."/>
            <person name="Kang S."/>
            <person name="Woloshuk C."/>
        </authorList>
    </citation>
    <scope>NUCLEOTIDE SEQUENCE</scope>
    <source>
        <strain evidence="2">4287</strain>
    </source>
</reference>
<dbReference type="KEGG" id="fox:FOXG_19670"/>
<organism evidence="2 3">
    <name type="scientific">Fusarium oxysporum f. sp. lycopersici (strain 4287 / CBS 123668 / FGSC 9935 / NRRL 34936)</name>
    <name type="common">Fusarium vascular wilt of tomato</name>
    <dbReference type="NCBI Taxonomy" id="426428"/>
    <lineage>
        <taxon>Eukaryota</taxon>
        <taxon>Fungi</taxon>
        <taxon>Dikarya</taxon>
        <taxon>Ascomycota</taxon>
        <taxon>Pezizomycotina</taxon>
        <taxon>Sordariomycetes</taxon>
        <taxon>Hypocreomycetidae</taxon>
        <taxon>Hypocreales</taxon>
        <taxon>Nectriaceae</taxon>
        <taxon>Fusarium</taxon>
        <taxon>Fusarium oxysporum species complex</taxon>
    </lineage>
</organism>
<dbReference type="InterPro" id="IPR021833">
    <property type="entry name" value="DUF3425"/>
</dbReference>
<evidence type="ECO:0008006" key="4">
    <source>
        <dbReference type="Google" id="ProtNLM"/>
    </source>
</evidence>
<dbReference type="EMBL" id="DS231704">
    <property type="protein sequence ID" value="KNB06426.1"/>
    <property type="molecule type" value="Genomic_DNA"/>
</dbReference>
<name>A0A0J9V6D8_FUSO4</name>
<dbReference type="Pfam" id="PF11905">
    <property type="entry name" value="DUF3425"/>
    <property type="match status" value="1"/>
</dbReference>
<gene>
    <name evidence="2" type="ORF">FOXG_19670</name>
</gene>
<reference evidence="2" key="2">
    <citation type="journal article" date="2010" name="Nature">
        <title>Comparative genomics reveals mobile pathogenicity chromosomes in Fusarium.</title>
        <authorList>
            <person name="Ma L.J."/>
            <person name="van der Does H.C."/>
            <person name="Borkovich K.A."/>
            <person name="Coleman J.J."/>
            <person name="Daboussi M.J."/>
            <person name="Di Pietro A."/>
            <person name="Dufresne M."/>
            <person name="Freitag M."/>
            <person name="Grabherr M."/>
            <person name="Henrissat B."/>
            <person name="Houterman P.M."/>
            <person name="Kang S."/>
            <person name="Shim W.B."/>
            <person name="Woloshuk C."/>
            <person name="Xie X."/>
            <person name="Xu J.R."/>
            <person name="Antoniw J."/>
            <person name="Baker S.E."/>
            <person name="Bluhm B.H."/>
            <person name="Breakspear A."/>
            <person name="Brown D.W."/>
            <person name="Butchko R.A."/>
            <person name="Chapman S."/>
            <person name="Coulson R."/>
            <person name="Coutinho P.M."/>
            <person name="Danchin E.G."/>
            <person name="Diener A."/>
            <person name="Gale L.R."/>
            <person name="Gardiner D.M."/>
            <person name="Goff S."/>
            <person name="Hammond-Kosack K.E."/>
            <person name="Hilburn K."/>
            <person name="Hua-Van A."/>
            <person name="Jonkers W."/>
            <person name="Kazan K."/>
            <person name="Kodira C.D."/>
            <person name="Koehrsen M."/>
            <person name="Kumar L."/>
            <person name="Lee Y.H."/>
            <person name="Li L."/>
            <person name="Manners J.M."/>
            <person name="Miranda-Saavedra D."/>
            <person name="Mukherjee M."/>
            <person name="Park G."/>
            <person name="Park J."/>
            <person name="Park S.Y."/>
            <person name="Proctor R.H."/>
            <person name="Regev A."/>
            <person name="Ruiz-Roldan M.C."/>
            <person name="Sain D."/>
            <person name="Sakthikumar S."/>
            <person name="Sykes S."/>
            <person name="Schwartz D.C."/>
            <person name="Turgeon B.G."/>
            <person name="Wapinski I."/>
            <person name="Yoder O."/>
            <person name="Young S."/>
            <person name="Zeng Q."/>
            <person name="Zhou S."/>
            <person name="Galagan J."/>
            <person name="Cuomo C.A."/>
            <person name="Kistler H.C."/>
            <person name="Rep M."/>
        </authorList>
    </citation>
    <scope>NUCLEOTIDE SEQUENCE [LARGE SCALE GENOMIC DNA]</scope>
    <source>
        <strain evidence="2">4287</strain>
    </source>
</reference>
<sequence length="317" mass="36379">MNHLNMSSGQIPLELMPQQARAGPGHDWTGVSDRKARKKMQDRINQRLKRQRMIARRAQDFLSEQEQNINEHFIVGQNQSFISDQQYTMSNPWSETSHTAVQSSSQSSMSMLRSFTACKPDCDETAQFISQFSAWAYREYLRGFPEADTLLNLIQFNTTRALVIIAKSMDLTQESMKPDARSRLTITGIDTAIFESLPPSLQPTNLQLSVSHHPWVDIIPIAGIRDNILLRDEALYDKAELCRDLRGFQQVAHGHGGMKIWKDPWDPDGWEFTEAFAIKWPWVIRGCHELFESTNYWRTMRNEAPLGSGYILGELDT</sequence>
<dbReference type="VEuPathDB" id="FungiDB:FOXG_19670"/>
<proteinExistence type="predicted"/>
<evidence type="ECO:0000256" key="1">
    <source>
        <dbReference type="SAM" id="MobiDB-lite"/>
    </source>
</evidence>
<dbReference type="PANTHER" id="PTHR38116">
    <property type="entry name" value="CHROMOSOME 7, WHOLE GENOME SHOTGUN SEQUENCE"/>
    <property type="match status" value="1"/>
</dbReference>
<dbReference type="Proteomes" id="UP000009097">
    <property type="component" value="Unassembled WGS sequence"/>
</dbReference>
<dbReference type="GeneID" id="28960376"/>
<protein>
    <recommendedName>
        <fullName evidence="4">BZIP domain-containing protein</fullName>
    </recommendedName>
</protein>
<evidence type="ECO:0000313" key="2">
    <source>
        <dbReference type="EMBL" id="KNB06426.1"/>
    </source>
</evidence>
<dbReference type="OrthoDB" id="2245989at2759"/>
<evidence type="ECO:0000313" key="3">
    <source>
        <dbReference type="Proteomes" id="UP000009097"/>
    </source>
</evidence>
<dbReference type="AlphaFoldDB" id="A0A0J9V6D8"/>
<accession>A0A0J9V6D8</accession>
<dbReference type="RefSeq" id="XP_018244471.1">
    <property type="nucleotide sequence ID" value="XM_018399934.1"/>
</dbReference>
<dbReference type="PANTHER" id="PTHR38116:SF1">
    <property type="entry name" value="BZIP DOMAIN-CONTAINING PROTEIN"/>
    <property type="match status" value="1"/>
</dbReference>
<feature type="region of interest" description="Disordered" evidence="1">
    <location>
        <begin position="19"/>
        <end position="38"/>
    </location>
</feature>